<sequence>MEDSYGGPRPTEEKLDELSITTASTTSSAASRLHCFCGFIEHFFRRLRRRPTRGLVSASSRAEKKLFM</sequence>
<dbReference type="EMBL" id="JBJJXI010000151">
    <property type="protein sequence ID" value="KAL3385884.1"/>
    <property type="molecule type" value="Genomic_DNA"/>
</dbReference>
<protein>
    <submittedName>
        <fullName evidence="1">Uncharacterized protein</fullName>
    </submittedName>
</protein>
<comment type="caution">
    <text evidence="1">The sequence shown here is derived from an EMBL/GenBank/DDBJ whole genome shotgun (WGS) entry which is preliminary data.</text>
</comment>
<evidence type="ECO:0000313" key="2">
    <source>
        <dbReference type="Proteomes" id="UP001627154"/>
    </source>
</evidence>
<name>A0ABD2VZ53_9HYME</name>
<evidence type="ECO:0000313" key="1">
    <source>
        <dbReference type="EMBL" id="KAL3385884.1"/>
    </source>
</evidence>
<gene>
    <name evidence="1" type="ORF">TKK_018610</name>
</gene>
<accession>A0ABD2VZ53</accession>
<organism evidence="1 2">
    <name type="scientific">Trichogramma kaykai</name>
    <dbReference type="NCBI Taxonomy" id="54128"/>
    <lineage>
        <taxon>Eukaryota</taxon>
        <taxon>Metazoa</taxon>
        <taxon>Ecdysozoa</taxon>
        <taxon>Arthropoda</taxon>
        <taxon>Hexapoda</taxon>
        <taxon>Insecta</taxon>
        <taxon>Pterygota</taxon>
        <taxon>Neoptera</taxon>
        <taxon>Endopterygota</taxon>
        <taxon>Hymenoptera</taxon>
        <taxon>Apocrita</taxon>
        <taxon>Proctotrupomorpha</taxon>
        <taxon>Chalcidoidea</taxon>
        <taxon>Trichogrammatidae</taxon>
        <taxon>Trichogramma</taxon>
    </lineage>
</organism>
<reference evidence="1 2" key="1">
    <citation type="journal article" date="2024" name="bioRxiv">
        <title>A reference genome for Trichogramma kaykai: A tiny desert-dwelling parasitoid wasp with competing sex-ratio distorters.</title>
        <authorList>
            <person name="Culotta J."/>
            <person name="Lindsey A.R."/>
        </authorList>
    </citation>
    <scope>NUCLEOTIDE SEQUENCE [LARGE SCALE GENOMIC DNA]</scope>
    <source>
        <strain evidence="1 2">KSX58</strain>
    </source>
</reference>
<dbReference type="Proteomes" id="UP001627154">
    <property type="component" value="Unassembled WGS sequence"/>
</dbReference>
<proteinExistence type="predicted"/>
<dbReference type="AlphaFoldDB" id="A0ABD2VZ53"/>
<keyword evidence="2" id="KW-1185">Reference proteome</keyword>